<keyword evidence="3" id="KW-1185">Reference proteome</keyword>
<evidence type="ECO:0000313" key="3">
    <source>
        <dbReference type="Proteomes" id="UP001056201"/>
    </source>
</evidence>
<dbReference type="Gene3D" id="3.40.50.620">
    <property type="entry name" value="HUPs"/>
    <property type="match status" value="1"/>
</dbReference>
<dbReference type="EMBL" id="CP097636">
    <property type="protein sequence ID" value="URI08787.1"/>
    <property type="molecule type" value="Genomic_DNA"/>
</dbReference>
<protein>
    <submittedName>
        <fullName evidence="2">Phosphoadenosine phosphosulfate reductase family protein</fullName>
    </submittedName>
</protein>
<gene>
    <name evidence="2" type="ORF">MW290_24735</name>
</gene>
<dbReference type="InterPro" id="IPR014729">
    <property type="entry name" value="Rossmann-like_a/b/a_fold"/>
</dbReference>
<evidence type="ECO:0000259" key="1">
    <source>
        <dbReference type="Pfam" id="PF01507"/>
    </source>
</evidence>
<feature type="domain" description="Phosphoadenosine phosphosulphate reductase" evidence="1">
    <location>
        <begin position="6"/>
        <end position="155"/>
    </location>
</feature>
<dbReference type="InterPro" id="IPR002500">
    <property type="entry name" value="PAPS_reduct_dom"/>
</dbReference>
<dbReference type="RefSeq" id="WP_250197007.1">
    <property type="nucleotide sequence ID" value="NZ_CP097636.1"/>
</dbReference>
<dbReference type="PANTHER" id="PTHR43196">
    <property type="entry name" value="SULFATE ADENYLYLTRANSFERASE SUBUNIT 2"/>
    <property type="match status" value="1"/>
</dbReference>
<accession>A0ABY4SA56</accession>
<sequence length="236" mass="27121">MSEPKHVVGLSGGKDSTALALWLVENEPREYEFICNRTGNELPEMLAHWDRLERVLGQPIKPVTHTADLIELCEQMNMLPNFRMRWCTRILKVEPTIAYMESLPDNSTLYVGLRADEEIRRGIYGEDMLIRFPLREQGWTEADVWRYLAKMGVTIPARTDCALCPYQRLDEWHALWSQHPERWAEGVRLEKATGHTFRSEGRGTWPASMEALGAEFASGRPLRKSSRGTTCRVCSL</sequence>
<dbReference type="Proteomes" id="UP001056201">
    <property type="component" value="Chromosome 2"/>
</dbReference>
<dbReference type="InterPro" id="IPR050128">
    <property type="entry name" value="Sulfate_adenylyltrnsfr_sub2"/>
</dbReference>
<proteinExistence type="predicted"/>
<organism evidence="2 3">
    <name type="scientific">Aquincola tertiaricarbonis</name>
    <dbReference type="NCBI Taxonomy" id="391953"/>
    <lineage>
        <taxon>Bacteria</taxon>
        <taxon>Pseudomonadati</taxon>
        <taxon>Pseudomonadota</taxon>
        <taxon>Betaproteobacteria</taxon>
        <taxon>Burkholderiales</taxon>
        <taxon>Sphaerotilaceae</taxon>
        <taxon>Aquincola</taxon>
    </lineage>
</organism>
<evidence type="ECO:0000313" key="2">
    <source>
        <dbReference type="EMBL" id="URI08787.1"/>
    </source>
</evidence>
<dbReference type="PANTHER" id="PTHR43196:SF2">
    <property type="entry name" value="PHOSPHOADENOSINE PHOSPHOSULFATE REDUCTASE"/>
    <property type="match status" value="1"/>
</dbReference>
<dbReference type="SUPFAM" id="SSF52402">
    <property type="entry name" value="Adenine nucleotide alpha hydrolases-like"/>
    <property type="match status" value="1"/>
</dbReference>
<dbReference type="Pfam" id="PF01507">
    <property type="entry name" value="PAPS_reduct"/>
    <property type="match status" value="1"/>
</dbReference>
<reference evidence="2" key="1">
    <citation type="submission" date="2022-05" db="EMBL/GenBank/DDBJ databases">
        <title>An RpoN-dependent PEP-CTERM gene is involved in floc formation of an Aquincola tertiaricarbonis strain.</title>
        <authorList>
            <person name="Qiu D."/>
            <person name="Xia M."/>
        </authorList>
    </citation>
    <scope>NUCLEOTIDE SEQUENCE</scope>
    <source>
        <strain evidence="2">RN12</strain>
    </source>
</reference>
<name>A0ABY4SA56_AQUTE</name>